<dbReference type="EMBL" id="CP019478">
    <property type="protein sequence ID" value="UQC86362.1"/>
    <property type="molecule type" value="Genomic_DNA"/>
</dbReference>
<protein>
    <submittedName>
        <fullName evidence="2">Uncharacterized protein</fullName>
    </submittedName>
</protein>
<feature type="compositionally biased region" description="Polar residues" evidence="1">
    <location>
        <begin position="267"/>
        <end position="277"/>
    </location>
</feature>
<dbReference type="RefSeq" id="XP_049147973.1">
    <property type="nucleotide sequence ID" value="XM_049290828.1"/>
</dbReference>
<name>A0A9Q8WKP7_9PEZI</name>
<dbReference type="AlphaFoldDB" id="A0A9Q8WKP7"/>
<feature type="compositionally biased region" description="Polar residues" evidence="1">
    <location>
        <begin position="225"/>
        <end position="238"/>
    </location>
</feature>
<keyword evidence="3" id="KW-1185">Reference proteome</keyword>
<organism evidence="2 3">
    <name type="scientific">Colletotrichum lupini</name>
    <dbReference type="NCBI Taxonomy" id="145971"/>
    <lineage>
        <taxon>Eukaryota</taxon>
        <taxon>Fungi</taxon>
        <taxon>Dikarya</taxon>
        <taxon>Ascomycota</taxon>
        <taxon>Pezizomycotina</taxon>
        <taxon>Sordariomycetes</taxon>
        <taxon>Hypocreomycetidae</taxon>
        <taxon>Glomerellales</taxon>
        <taxon>Glomerellaceae</taxon>
        <taxon>Colletotrichum</taxon>
        <taxon>Colletotrichum acutatum species complex</taxon>
    </lineage>
</organism>
<feature type="region of interest" description="Disordered" evidence="1">
    <location>
        <begin position="159"/>
        <end position="181"/>
    </location>
</feature>
<reference evidence="2" key="1">
    <citation type="journal article" date="2021" name="Mol. Plant Microbe Interact.">
        <title>Complete Genome Sequence of the Plant-Pathogenic Fungus Colletotrichum lupini.</title>
        <authorList>
            <person name="Baroncelli R."/>
            <person name="Pensec F."/>
            <person name="Da Lio D."/>
            <person name="Boufleur T."/>
            <person name="Vicente I."/>
            <person name="Sarrocco S."/>
            <person name="Picot A."/>
            <person name="Baraldi E."/>
            <person name="Sukno S."/>
            <person name="Thon M."/>
            <person name="Le Floch G."/>
        </authorList>
    </citation>
    <scope>NUCLEOTIDE SEQUENCE</scope>
    <source>
        <strain evidence="2">IMI 504893</strain>
    </source>
</reference>
<dbReference type="KEGG" id="clup:CLUP02_11862"/>
<gene>
    <name evidence="2" type="ORF">CLUP02_11862</name>
</gene>
<evidence type="ECO:0000313" key="3">
    <source>
        <dbReference type="Proteomes" id="UP000830671"/>
    </source>
</evidence>
<accession>A0A9Q8WKP7</accession>
<proteinExistence type="predicted"/>
<dbReference type="GeneID" id="73345838"/>
<sequence length="391" mass="41765">MVARTRGNNGQDICGMTVTPSRTRSYSGSDLDGITGRLPARVLDHKTDVAGGAAERSKGHSKLKDNTEIFAKVSEPIILTPNFIAHLQTTLPQIQIRIQIRAQEHTSTTHTTSKMAQQRLVVDQAPDYVSPLPLSREGSLASSSTSLLSYRQLTGDATVGLGENSELDGSGSTSSPSEDSLAFDQTQIGVSQWLREVEAATGALRTCNPDPASASPSQGLPSSSHDGNQSRWSHSTDSLAHEGPPNDLSFWDRETESEAGSPPPEPTSQSIYSSGESTHGEASGNLGGDDTREPPQVDWVTFGLLVSRDDGTLARLRRDENPDFHLPTPATLSSRRATWHGDEIGTARAVEVYEFGPGDATIVQVGASSGAGEIPVRNDPKRQGGVWDVKF</sequence>
<dbReference type="Proteomes" id="UP000830671">
    <property type="component" value="Chromosome 6"/>
</dbReference>
<evidence type="ECO:0000256" key="1">
    <source>
        <dbReference type="SAM" id="MobiDB-lite"/>
    </source>
</evidence>
<feature type="compositionally biased region" description="Low complexity" evidence="1">
    <location>
        <begin position="211"/>
        <end position="224"/>
    </location>
</feature>
<feature type="region of interest" description="Disordered" evidence="1">
    <location>
        <begin position="205"/>
        <end position="296"/>
    </location>
</feature>
<evidence type="ECO:0000313" key="2">
    <source>
        <dbReference type="EMBL" id="UQC86362.1"/>
    </source>
</evidence>
<feature type="compositionally biased region" description="Low complexity" evidence="1">
    <location>
        <begin position="167"/>
        <end position="180"/>
    </location>
</feature>